<gene>
    <name evidence="1" type="ORF">G3I32_07115</name>
</gene>
<dbReference type="Proteomes" id="UP000470446">
    <property type="component" value="Unassembled WGS sequence"/>
</dbReference>
<dbReference type="EMBL" id="JAAGMA010000175">
    <property type="protein sequence ID" value="NEB08644.1"/>
    <property type="molecule type" value="Genomic_DNA"/>
</dbReference>
<accession>A0A7K3PF57</accession>
<keyword evidence="1" id="KW-0808">Transferase</keyword>
<evidence type="ECO:0000313" key="2">
    <source>
        <dbReference type="Proteomes" id="UP000470446"/>
    </source>
</evidence>
<reference evidence="1 2" key="1">
    <citation type="submission" date="2020-01" db="EMBL/GenBank/DDBJ databases">
        <title>Insect and environment-associated Actinomycetes.</title>
        <authorList>
            <person name="Currrie C."/>
            <person name="Chevrette M."/>
            <person name="Carlson C."/>
            <person name="Stubbendieck R."/>
            <person name="Wendt-Pienkowski E."/>
        </authorList>
    </citation>
    <scope>NUCLEOTIDE SEQUENCE [LARGE SCALE GENOMIC DNA]</scope>
    <source>
        <strain evidence="1 2">SID14163</strain>
    </source>
</reference>
<feature type="non-terminal residue" evidence="1">
    <location>
        <position position="1"/>
    </location>
</feature>
<comment type="caution">
    <text evidence="1">The sequence shown here is derived from an EMBL/GenBank/DDBJ whole genome shotgun (WGS) entry which is preliminary data.</text>
</comment>
<organism evidence="1 2">
    <name type="scientific">Streptomyces coelicoflavus</name>
    <dbReference type="NCBI Taxonomy" id="285562"/>
    <lineage>
        <taxon>Bacteria</taxon>
        <taxon>Bacillati</taxon>
        <taxon>Actinomycetota</taxon>
        <taxon>Actinomycetes</taxon>
        <taxon>Kitasatosporales</taxon>
        <taxon>Streptomycetaceae</taxon>
        <taxon>Streptomyces</taxon>
    </lineage>
</organism>
<evidence type="ECO:0000313" key="1">
    <source>
        <dbReference type="EMBL" id="NEB08644.1"/>
    </source>
</evidence>
<dbReference type="AlphaFoldDB" id="A0A7K3PF57"/>
<protein>
    <submittedName>
        <fullName evidence="1">Aminoglycoside phosphotransferase family protein</fullName>
    </submittedName>
</protein>
<dbReference type="GO" id="GO:0016740">
    <property type="term" value="F:transferase activity"/>
    <property type="evidence" value="ECO:0007669"/>
    <property type="project" value="UniProtKB-KW"/>
</dbReference>
<proteinExistence type="predicted"/>
<name>A0A7K3PF57_9ACTN</name>
<sequence>ATLAGYGARPCLRGLWLARCDAVVHLAQALGGHSGGPLPATVPLLRARLRHAWEPILLERVTELREEGRDETA</sequence>